<proteinExistence type="predicted"/>
<dbReference type="Pfam" id="PF01026">
    <property type="entry name" value="TatD_DNase"/>
    <property type="match status" value="1"/>
</dbReference>
<dbReference type="InterPro" id="IPR032466">
    <property type="entry name" value="Metal_Hydrolase"/>
</dbReference>
<evidence type="ECO:0000313" key="3">
    <source>
        <dbReference type="Proteomes" id="UP000721442"/>
    </source>
</evidence>
<evidence type="ECO:0000313" key="2">
    <source>
        <dbReference type="EMBL" id="MBO8407013.1"/>
    </source>
</evidence>
<dbReference type="Gene3D" id="3.20.20.140">
    <property type="entry name" value="Metal-dependent hydrolases"/>
    <property type="match status" value="1"/>
</dbReference>
<reference evidence="2" key="1">
    <citation type="submission" date="2020-10" db="EMBL/GenBank/DDBJ databases">
        <authorList>
            <person name="Gilroy R."/>
        </authorList>
    </citation>
    <scope>NUCLEOTIDE SEQUENCE</scope>
    <source>
        <strain evidence="2">B1-16210</strain>
    </source>
</reference>
<feature type="binding site" evidence="1">
    <location>
        <position position="203"/>
    </location>
    <ligand>
        <name>a divalent metal cation</name>
        <dbReference type="ChEBI" id="CHEBI:60240"/>
        <label>1</label>
    </ligand>
</feature>
<dbReference type="PIRSF" id="PIRSF005902">
    <property type="entry name" value="DNase_TatD"/>
    <property type="match status" value="1"/>
</dbReference>
<keyword evidence="1" id="KW-0479">Metal-binding</keyword>
<feature type="binding site" evidence="1">
    <location>
        <position position="92"/>
    </location>
    <ligand>
        <name>a divalent metal cation</name>
        <dbReference type="ChEBI" id="CHEBI:60240"/>
        <label>1</label>
    </ligand>
</feature>
<dbReference type="EMBL" id="JADINE010000015">
    <property type="protein sequence ID" value="MBO8407013.1"/>
    <property type="molecule type" value="Genomic_DNA"/>
</dbReference>
<feature type="binding site" evidence="1">
    <location>
        <position position="126"/>
    </location>
    <ligand>
        <name>a divalent metal cation</name>
        <dbReference type="ChEBI" id="CHEBI:60240"/>
        <label>2</label>
    </ligand>
</feature>
<organism evidence="2 3">
    <name type="scientific">Candidatus Enterousia excrementavium</name>
    <dbReference type="NCBI Taxonomy" id="2840789"/>
    <lineage>
        <taxon>Bacteria</taxon>
        <taxon>Pseudomonadati</taxon>
        <taxon>Pseudomonadota</taxon>
        <taxon>Alphaproteobacteria</taxon>
        <taxon>Candidatus Enterousia</taxon>
    </lineage>
</organism>
<comment type="caution">
    <text evidence="2">The sequence shown here is derived from an EMBL/GenBank/DDBJ whole genome shotgun (WGS) entry which is preliminary data.</text>
</comment>
<name>A0A940IC28_9PROT</name>
<sequence>MKNKYIDAHCHLQNVPDVNSALAAARAAGVCGVICNATAPNDWAHVMQIAQNNDMVRGAIGVHPWNVQNLPENWAHSMRDILAHNLEMMVGEIGMDKYHPDLRTQAAVFTTCVDLACEFARPVFVHCVGAWDKVLQILKSRHVHLPRVMVAHGFNGSQQILEQLISRYNFYISVSPMILDGRRSQLLDIVRQTPDNRILIESDGTNPAIVVDVAKRIAEIKGVANEQMADIIYNNTVGIL</sequence>
<dbReference type="AlphaFoldDB" id="A0A940IC28"/>
<gene>
    <name evidence="2" type="ORF">IAC77_00955</name>
</gene>
<feature type="binding site" evidence="1">
    <location>
        <position position="9"/>
    </location>
    <ligand>
        <name>a divalent metal cation</name>
        <dbReference type="ChEBI" id="CHEBI:60240"/>
        <label>1</label>
    </ligand>
</feature>
<reference evidence="2" key="2">
    <citation type="journal article" date="2021" name="PeerJ">
        <title>Extensive microbial diversity within the chicken gut microbiome revealed by metagenomics and culture.</title>
        <authorList>
            <person name="Gilroy R."/>
            <person name="Ravi A."/>
            <person name="Getino M."/>
            <person name="Pursley I."/>
            <person name="Horton D.L."/>
            <person name="Alikhan N.F."/>
            <person name="Baker D."/>
            <person name="Gharbi K."/>
            <person name="Hall N."/>
            <person name="Watson M."/>
            <person name="Adriaenssens E.M."/>
            <person name="Foster-Nyarko E."/>
            <person name="Jarju S."/>
            <person name="Secka A."/>
            <person name="Antonio M."/>
            <person name="Oren A."/>
            <person name="Chaudhuri R.R."/>
            <person name="La Ragione R."/>
            <person name="Hildebrand F."/>
            <person name="Pallen M.J."/>
        </authorList>
    </citation>
    <scope>NUCLEOTIDE SEQUENCE</scope>
    <source>
        <strain evidence="2">B1-16210</strain>
    </source>
</reference>
<keyword evidence="2" id="KW-0378">Hydrolase</keyword>
<protein>
    <submittedName>
        <fullName evidence="2">TatD family hydrolase</fullName>
    </submittedName>
</protein>
<dbReference type="GO" id="GO:0016788">
    <property type="term" value="F:hydrolase activity, acting on ester bonds"/>
    <property type="evidence" value="ECO:0007669"/>
    <property type="project" value="InterPro"/>
</dbReference>
<accession>A0A940IC28</accession>
<dbReference type="GO" id="GO:0046872">
    <property type="term" value="F:metal ion binding"/>
    <property type="evidence" value="ECO:0007669"/>
    <property type="project" value="UniProtKB-KW"/>
</dbReference>
<feature type="binding site" evidence="1">
    <location>
        <position position="152"/>
    </location>
    <ligand>
        <name>a divalent metal cation</name>
        <dbReference type="ChEBI" id="CHEBI:60240"/>
        <label>2</label>
    </ligand>
</feature>
<evidence type="ECO:0000256" key="1">
    <source>
        <dbReference type="PIRSR" id="PIRSR005902-1"/>
    </source>
</evidence>
<dbReference type="Proteomes" id="UP000721442">
    <property type="component" value="Unassembled WGS sequence"/>
</dbReference>
<dbReference type="InterPro" id="IPR001130">
    <property type="entry name" value="TatD-like"/>
</dbReference>
<dbReference type="SUPFAM" id="SSF51556">
    <property type="entry name" value="Metallo-dependent hydrolases"/>
    <property type="match status" value="1"/>
</dbReference>
<dbReference type="CDD" id="cd01310">
    <property type="entry name" value="TatD_DNAse"/>
    <property type="match status" value="1"/>
</dbReference>
<feature type="binding site" evidence="1">
    <location>
        <position position="11"/>
    </location>
    <ligand>
        <name>a divalent metal cation</name>
        <dbReference type="ChEBI" id="CHEBI:60240"/>
        <label>1</label>
    </ligand>
</feature>
<dbReference type="PANTHER" id="PTHR47176:SF1">
    <property type="entry name" value="OS04G0577500 PROTEIN"/>
    <property type="match status" value="1"/>
</dbReference>
<dbReference type="PANTHER" id="PTHR47176">
    <property type="entry name" value="OSJNBA0020J04.13 PROTEIN"/>
    <property type="match status" value="1"/>
</dbReference>